<keyword evidence="3" id="KW-0001">2Fe-2S</keyword>
<dbReference type="PRINTS" id="PR00162">
    <property type="entry name" value="RIESKE"/>
</dbReference>
<evidence type="ECO:0000259" key="12">
    <source>
        <dbReference type="PROSITE" id="PS51296"/>
    </source>
</evidence>
<evidence type="ECO:0000256" key="11">
    <source>
        <dbReference type="RuleBase" id="RU004497"/>
    </source>
</evidence>
<protein>
    <recommendedName>
        <fullName evidence="10">Ubiquinol-cytochrome c reductase iron-sulfur subunit</fullName>
        <ecNumber evidence="10">7.1.1.8</ecNumber>
    </recommendedName>
</protein>
<keyword evidence="7" id="KW-0411">Iron-sulfur</keyword>
<evidence type="ECO:0000256" key="3">
    <source>
        <dbReference type="ARBA" id="ARBA00022714"/>
    </source>
</evidence>
<dbReference type="EMBL" id="JBHSRS010000069">
    <property type="protein sequence ID" value="MFC6282151.1"/>
    <property type="molecule type" value="Genomic_DNA"/>
</dbReference>
<keyword evidence="14" id="KW-1185">Reference proteome</keyword>
<keyword evidence="6" id="KW-0408">Iron</keyword>
<dbReference type="NCBIfam" id="TIGR01416">
    <property type="entry name" value="Rieske_proteo"/>
    <property type="match status" value="1"/>
</dbReference>
<gene>
    <name evidence="13" type="primary">petA</name>
    <name evidence="13" type="ORF">ACFQND_13030</name>
</gene>
<dbReference type="InterPro" id="IPR014349">
    <property type="entry name" value="Rieske_Fe-S_prot"/>
</dbReference>
<keyword evidence="8" id="KW-0472">Membrane</keyword>
<dbReference type="PANTHER" id="PTHR10134">
    <property type="entry name" value="CYTOCHROME B-C1 COMPLEX SUBUNIT RIESKE, MITOCHONDRIAL"/>
    <property type="match status" value="1"/>
</dbReference>
<dbReference type="InterPro" id="IPR006317">
    <property type="entry name" value="Ubiquinol_cyt_c_Rdtase_Fe-S-su"/>
</dbReference>
<dbReference type="Gene3D" id="2.102.10.10">
    <property type="entry name" value="Rieske [2Fe-2S] iron-sulphur domain"/>
    <property type="match status" value="1"/>
</dbReference>
<keyword evidence="10" id="KW-0813">Transport</keyword>
<keyword evidence="4" id="KW-0479">Metal-binding</keyword>
<keyword evidence="2" id="KW-0812">Transmembrane</keyword>
<comment type="miscellaneous">
    <text evidence="10">The Rieske protein is a high potential 2Fe-2S protein.</text>
</comment>
<evidence type="ECO:0000256" key="10">
    <source>
        <dbReference type="RuleBase" id="RU004494"/>
    </source>
</evidence>
<evidence type="ECO:0000256" key="2">
    <source>
        <dbReference type="ARBA" id="ARBA00022692"/>
    </source>
</evidence>
<dbReference type="InterPro" id="IPR005805">
    <property type="entry name" value="Rieske_Fe-S_prot_C"/>
</dbReference>
<reference evidence="14" key="1">
    <citation type="journal article" date="2019" name="Int. J. Syst. Evol. Microbiol.">
        <title>The Global Catalogue of Microorganisms (GCM) 10K type strain sequencing project: providing services to taxonomists for standard genome sequencing and annotation.</title>
        <authorList>
            <consortium name="The Broad Institute Genomics Platform"/>
            <consortium name="The Broad Institute Genome Sequencing Center for Infectious Disease"/>
            <person name="Wu L."/>
            <person name="Ma J."/>
        </authorList>
    </citation>
    <scope>NUCLEOTIDE SEQUENCE [LARGE SCALE GENOMIC DNA]</scope>
    <source>
        <strain evidence="14">CCUG 39402</strain>
    </source>
</reference>
<comment type="catalytic activity">
    <reaction evidence="10">
        <text>a quinol + 2 Fe(III)-[cytochrome c](out) = a quinone + 2 Fe(II)-[cytochrome c](out) + 2 H(+)(out)</text>
        <dbReference type="Rhea" id="RHEA:11484"/>
        <dbReference type="Rhea" id="RHEA-COMP:10350"/>
        <dbReference type="Rhea" id="RHEA-COMP:14399"/>
        <dbReference type="ChEBI" id="CHEBI:15378"/>
        <dbReference type="ChEBI" id="CHEBI:24646"/>
        <dbReference type="ChEBI" id="CHEBI:29033"/>
        <dbReference type="ChEBI" id="CHEBI:29034"/>
        <dbReference type="ChEBI" id="CHEBI:132124"/>
        <dbReference type="EC" id="7.1.1.8"/>
    </reaction>
</comment>
<comment type="cofactor">
    <cofactor evidence="10">
        <name>[2Fe-2S] cluster</name>
        <dbReference type="ChEBI" id="CHEBI:190135"/>
    </cofactor>
    <text evidence="10">Binds 1 [2Fe-2S] cluster per subunit.</text>
</comment>
<evidence type="ECO:0000256" key="7">
    <source>
        <dbReference type="ARBA" id="ARBA00023014"/>
    </source>
</evidence>
<comment type="subunit">
    <text evidence="11">The main subunits of complex b-c1 are: cytochrome b, cytochrome c1 and the Rieske protein.</text>
</comment>
<dbReference type="CDD" id="cd03470">
    <property type="entry name" value="Rieske_cytochrome_bc1"/>
    <property type="match status" value="1"/>
</dbReference>
<evidence type="ECO:0000256" key="6">
    <source>
        <dbReference type="ARBA" id="ARBA00023004"/>
    </source>
</evidence>
<evidence type="ECO:0000256" key="9">
    <source>
        <dbReference type="ARBA" id="ARBA00023157"/>
    </source>
</evidence>
<accession>A0ABW1TWV4</accession>
<evidence type="ECO:0000256" key="1">
    <source>
        <dbReference type="ARBA" id="ARBA00004167"/>
    </source>
</evidence>
<keyword evidence="10" id="KW-0249">Electron transport</keyword>
<dbReference type="SUPFAM" id="SSF50022">
    <property type="entry name" value="ISP domain"/>
    <property type="match status" value="1"/>
</dbReference>
<comment type="caution">
    <text evidence="13">The sequence shown here is derived from an EMBL/GenBank/DDBJ whole genome shotgun (WGS) entry which is preliminary data.</text>
</comment>
<dbReference type="Proteomes" id="UP001596270">
    <property type="component" value="Unassembled WGS sequence"/>
</dbReference>
<dbReference type="InterPro" id="IPR036922">
    <property type="entry name" value="Rieske_2Fe-2S_sf"/>
</dbReference>
<dbReference type="InterPro" id="IPR017941">
    <property type="entry name" value="Rieske_2Fe-2S"/>
</dbReference>
<feature type="domain" description="Rieske" evidence="12">
    <location>
        <begin position="99"/>
        <end position="205"/>
    </location>
</feature>
<evidence type="ECO:0000256" key="4">
    <source>
        <dbReference type="ARBA" id="ARBA00022723"/>
    </source>
</evidence>
<proteinExistence type="predicted"/>
<evidence type="ECO:0000256" key="5">
    <source>
        <dbReference type="ARBA" id="ARBA00022989"/>
    </source>
</evidence>
<organism evidence="13 14">
    <name type="scientific">Polaromonas aquatica</name>
    <dbReference type="NCBI Taxonomy" id="332657"/>
    <lineage>
        <taxon>Bacteria</taxon>
        <taxon>Pseudomonadati</taxon>
        <taxon>Pseudomonadota</taxon>
        <taxon>Betaproteobacteria</taxon>
        <taxon>Burkholderiales</taxon>
        <taxon>Comamonadaceae</taxon>
        <taxon>Polaromonas</taxon>
    </lineage>
</organism>
<evidence type="ECO:0000313" key="13">
    <source>
        <dbReference type="EMBL" id="MFC6282151.1"/>
    </source>
</evidence>
<dbReference type="EC" id="7.1.1.8" evidence="10"/>
<dbReference type="PROSITE" id="PS51296">
    <property type="entry name" value="RIESKE"/>
    <property type="match status" value="1"/>
</dbReference>
<evidence type="ECO:0000313" key="14">
    <source>
        <dbReference type="Proteomes" id="UP001596270"/>
    </source>
</evidence>
<keyword evidence="5" id="KW-1133">Transmembrane helix</keyword>
<comment type="subcellular location">
    <subcellularLocation>
        <location evidence="1">Membrane</location>
        <topology evidence="1">Single-pass membrane protein</topology>
    </subcellularLocation>
</comment>
<keyword evidence="9" id="KW-1015">Disulfide bond</keyword>
<dbReference type="RefSeq" id="WP_371436009.1">
    <property type="nucleotide sequence ID" value="NZ_JBHSRS010000069.1"/>
</dbReference>
<dbReference type="Pfam" id="PF00355">
    <property type="entry name" value="Rieske"/>
    <property type="match status" value="1"/>
</dbReference>
<name>A0ABW1TWV4_9BURK</name>
<sequence>MKTFQTVPITEVIEHAAVNTAPVDPSRRVWITATSVLGGTGLVATAVPFVTSLAPSEKARALGASVEVDLQGILPGELKIVEWRGKPVFVLKRSQAMLDALARHDDLLADPTSRRSIQPEPAQNALRSLVPNLVVLEAVCTHLGCIPSFRPVAGAADLGESWPGGFYCPCHGSKFDFAGRVFKSVPAPTNLTVPPYEIISDSKLLIGVDTKT</sequence>
<evidence type="ECO:0000256" key="8">
    <source>
        <dbReference type="ARBA" id="ARBA00023136"/>
    </source>
</evidence>